<dbReference type="EMBL" id="MU003509">
    <property type="protein sequence ID" value="KAF2470101.1"/>
    <property type="molecule type" value="Genomic_DNA"/>
</dbReference>
<sequence>MGWAIFDFGRYRACGQSNLFSLLRVSCFSTHCLLFLAVLSSLLRRYYYDCMT</sequence>
<gene>
    <name evidence="1" type="ORF">BDR25DRAFT_36741</name>
</gene>
<evidence type="ECO:0000313" key="2">
    <source>
        <dbReference type="Proteomes" id="UP000799755"/>
    </source>
</evidence>
<reference evidence="1" key="1">
    <citation type="journal article" date="2020" name="Stud. Mycol.">
        <title>101 Dothideomycetes genomes: a test case for predicting lifestyles and emergence of pathogens.</title>
        <authorList>
            <person name="Haridas S."/>
            <person name="Albert R."/>
            <person name="Binder M."/>
            <person name="Bloem J."/>
            <person name="Labutti K."/>
            <person name="Salamov A."/>
            <person name="Andreopoulos B."/>
            <person name="Baker S."/>
            <person name="Barry K."/>
            <person name="Bills G."/>
            <person name="Bluhm B."/>
            <person name="Cannon C."/>
            <person name="Castanera R."/>
            <person name="Culley D."/>
            <person name="Daum C."/>
            <person name="Ezra D."/>
            <person name="Gonzalez J."/>
            <person name="Henrissat B."/>
            <person name="Kuo A."/>
            <person name="Liang C."/>
            <person name="Lipzen A."/>
            <person name="Lutzoni F."/>
            <person name="Magnuson J."/>
            <person name="Mondo S."/>
            <person name="Nolan M."/>
            <person name="Ohm R."/>
            <person name="Pangilinan J."/>
            <person name="Park H.-J."/>
            <person name="Ramirez L."/>
            <person name="Alfaro M."/>
            <person name="Sun H."/>
            <person name="Tritt A."/>
            <person name="Yoshinaga Y."/>
            <person name="Zwiers L.-H."/>
            <person name="Turgeon B."/>
            <person name="Goodwin S."/>
            <person name="Spatafora J."/>
            <person name="Crous P."/>
            <person name="Grigoriev I."/>
        </authorList>
    </citation>
    <scope>NUCLEOTIDE SEQUENCE</scope>
    <source>
        <strain evidence="1">ATCC 200398</strain>
    </source>
</reference>
<accession>A0ACB6QT46</accession>
<proteinExistence type="predicted"/>
<protein>
    <submittedName>
        <fullName evidence="1">Uncharacterized protein</fullName>
    </submittedName>
</protein>
<name>A0ACB6QT46_9PLEO</name>
<organism evidence="1 2">
    <name type="scientific">Lindgomyces ingoldianus</name>
    <dbReference type="NCBI Taxonomy" id="673940"/>
    <lineage>
        <taxon>Eukaryota</taxon>
        <taxon>Fungi</taxon>
        <taxon>Dikarya</taxon>
        <taxon>Ascomycota</taxon>
        <taxon>Pezizomycotina</taxon>
        <taxon>Dothideomycetes</taxon>
        <taxon>Pleosporomycetidae</taxon>
        <taxon>Pleosporales</taxon>
        <taxon>Lindgomycetaceae</taxon>
        <taxon>Lindgomyces</taxon>
    </lineage>
</organism>
<keyword evidence="2" id="KW-1185">Reference proteome</keyword>
<dbReference type="Proteomes" id="UP000799755">
    <property type="component" value="Unassembled WGS sequence"/>
</dbReference>
<comment type="caution">
    <text evidence="1">The sequence shown here is derived from an EMBL/GenBank/DDBJ whole genome shotgun (WGS) entry which is preliminary data.</text>
</comment>
<evidence type="ECO:0000313" key="1">
    <source>
        <dbReference type="EMBL" id="KAF2470101.1"/>
    </source>
</evidence>